<accession>A0ABW3DYH0</accession>
<feature type="transmembrane region" description="Helical" evidence="1">
    <location>
        <begin position="52"/>
        <end position="73"/>
    </location>
</feature>
<keyword evidence="1" id="KW-0472">Membrane</keyword>
<keyword evidence="1" id="KW-1133">Transmembrane helix</keyword>
<evidence type="ECO:0000256" key="1">
    <source>
        <dbReference type="SAM" id="Phobius"/>
    </source>
</evidence>
<organism evidence="2 3">
    <name type="scientific">Streptosporangium algeriense</name>
    <dbReference type="NCBI Taxonomy" id="1682748"/>
    <lineage>
        <taxon>Bacteria</taxon>
        <taxon>Bacillati</taxon>
        <taxon>Actinomycetota</taxon>
        <taxon>Actinomycetes</taxon>
        <taxon>Streptosporangiales</taxon>
        <taxon>Streptosporangiaceae</taxon>
        <taxon>Streptosporangium</taxon>
    </lineage>
</organism>
<dbReference type="EMBL" id="JBHTHX010001226">
    <property type="protein sequence ID" value="MFD0888197.1"/>
    <property type="molecule type" value="Genomic_DNA"/>
</dbReference>
<reference evidence="3" key="1">
    <citation type="journal article" date="2019" name="Int. J. Syst. Evol. Microbiol.">
        <title>The Global Catalogue of Microorganisms (GCM) 10K type strain sequencing project: providing services to taxonomists for standard genome sequencing and annotation.</title>
        <authorList>
            <consortium name="The Broad Institute Genomics Platform"/>
            <consortium name="The Broad Institute Genome Sequencing Center for Infectious Disease"/>
            <person name="Wu L."/>
            <person name="Ma J."/>
        </authorList>
    </citation>
    <scope>NUCLEOTIDE SEQUENCE [LARGE SCALE GENOMIC DNA]</scope>
    <source>
        <strain evidence="3">CCUG 62974</strain>
    </source>
</reference>
<keyword evidence="3" id="KW-1185">Reference proteome</keyword>
<comment type="caution">
    <text evidence="2">The sequence shown here is derived from an EMBL/GenBank/DDBJ whole genome shotgun (WGS) entry which is preliminary data.</text>
</comment>
<keyword evidence="1" id="KW-0812">Transmembrane</keyword>
<name>A0ABW3DYH0_9ACTN</name>
<feature type="transmembrane region" description="Helical" evidence="1">
    <location>
        <begin position="21"/>
        <end position="40"/>
    </location>
</feature>
<evidence type="ECO:0000313" key="2">
    <source>
        <dbReference type="EMBL" id="MFD0888197.1"/>
    </source>
</evidence>
<gene>
    <name evidence="2" type="ORF">ACFQ08_26965</name>
</gene>
<protein>
    <submittedName>
        <fullName evidence="2">Uncharacterized protein</fullName>
    </submittedName>
</protein>
<dbReference type="Proteomes" id="UP001597024">
    <property type="component" value="Unassembled WGS sequence"/>
</dbReference>
<evidence type="ECO:0000313" key="3">
    <source>
        <dbReference type="Proteomes" id="UP001597024"/>
    </source>
</evidence>
<proteinExistence type="predicted"/>
<sequence length="130" mass="14537">MQADLRTGLRRSMGRSDIRRSVHAAAVRVQGLTFTAFAGQRLSPFTGLPLLLFARLVFTLGVLALFAFTALMFSPFLLLTGRPRLMITLLFQLRGVFTRLAFAALVNTLPLGFDVPFTPDPIERLGDRWR</sequence>